<organism evidence="3">
    <name type="scientific">Mimivirus LCMiAC01</name>
    <dbReference type="NCBI Taxonomy" id="2506608"/>
    <lineage>
        <taxon>Viruses</taxon>
        <taxon>Varidnaviria</taxon>
        <taxon>Bamfordvirae</taxon>
        <taxon>Nucleocytoviricota</taxon>
        <taxon>Megaviricetes</taxon>
        <taxon>Imitervirales</taxon>
        <taxon>Mimiviridae</taxon>
        <taxon>Klosneuvirinae</taxon>
    </lineage>
</organism>
<reference evidence="3" key="1">
    <citation type="journal article" date="2019" name="MBio">
        <title>Virus Genomes from Deep Sea Sediments Expand the Ocean Megavirome and Support Independent Origins of Viral Gigantism.</title>
        <authorList>
            <person name="Backstrom D."/>
            <person name="Yutin N."/>
            <person name="Jorgensen S.L."/>
            <person name="Dharamshi J."/>
            <person name="Homa F."/>
            <person name="Zaremba-Niedwiedzka K."/>
            <person name="Spang A."/>
            <person name="Wolf Y.I."/>
            <person name="Koonin E.V."/>
            <person name="Ettema T.J."/>
        </authorList>
    </citation>
    <scope>NUCLEOTIDE SEQUENCE</scope>
</reference>
<dbReference type="SUPFAM" id="SSF48403">
    <property type="entry name" value="Ankyrin repeat"/>
    <property type="match status" value="2"/>
</dbReference>
<dbReference type="InterPro" id="IPR036770">
    <property type="entry name" value="Ankyrin_rpt-contain_sf"/>
</dbReference>
<dbReference type="PANTHER" id="PTHR24180">
    <property type="entry name" value="CYCLIN-DEPENDENT KINASE INHIBITOR 2C-RELATED"/>
    <property type="match status" value="1"/>
</dbReference>
<dbReference type="PANTHER" id="PTHR24180:SF45">
    <property type="entry name" value="POLY [ADP-RIBOSE] POLYMERASE TANKYRASE"/>
    <property type="match status" value="1"/>
</dbReference>
<proteinExistence type="predicted"/>
<accession>A0A481Z097</accession>
<dbReference type="Gene3D" id="1.25.40.20">
    <property type="entry name" value="Ankyrin repeat-containing domain"/>
    <property type="match status" value="2"/>
</dbReference>
<dbReference type="InterPro" id="IPR051637">
    <property type="entry name" value="Ank_repeat_dom-contain_49"/>
</dbReference>
<keyword evidence="2" id="KW-0040">ANK repeat</keyword>
<keyword evidence="1" id="KW-0677">Repeat</keyword>
<sequence>MSKYIPRKASYPMVHEKIHMPDKSADENYIEKLFTIIQTGDYDKIAKFISESNITLNVANKDGDTAIHIILNNINDDDVDEDIILNMVKYLAEHGAPIDEFNKDNQTPLHLASKHQLLSVAEYLLKKKADPNAIDNQSNTPLHYVSHGNVIKCKVPKKVKALIPDPVKKLDSIVIRKKELKNISANIIDVLYHQYFRKFISHIKKSVGNMEEMYPDKFEKIKNDLMTSITTTIADKTISDTSKRSKIKNIISDTINSINNEMNEQLKTSSKNIDVKPNSKDGWGPVPGQYETHILPQKVENMVKDMVGNHDNAKRNIVDIKLNNTINKIRKLSDGLGANIGNIVNKLYSIVQLNHHARQNVDGLETNIPINNLRDFMHHEDQHIFNYAEINLFDEVNREIVYTTPPNFDVKVVRGTQQQQKDWKTRGIKPIRAFVLSNDRDIGGPNANINNIIVGDNPQPPPGPVSQEPNPFNNFPVAPFDTGIYLFVSKLEYTIKQIKKHVKIIDSNQEALVDHFDKRYYYEIYHRIISEMVHAIINIFQNMTLASFEFSKIGRKLKGLHDTFGRIYEDHKNDDYAYALEYAKNYTDDIRKLVGNIDETFNNMYSELVKLHSMLNEVIKVLNYNSAILYIKNYFINDDNTLKRVTDLSNHYYEMYDRLVNDLPPLLPTLDAYNQKHSAGFGDLHDDMTILKKELYELYIPRIHQRNYQRYYTRVNYNVNLNLRRIALSFRVDQTTNDMLGGGGEIQQPDLATGFLKVVNTPNNRHFTPRTGYLIINRQGPRNIYAPVINILGNSYMKRDRDNNLNVAVAPQFRWDYFTETAAGLPDVPYNGIGIPRKLRDAVIRDNNNPARKYIRNVGHIGFHRPNYTRSPDQDLLNRKNPTWLSVGSYLDDHLNILKNYIIRHIIQKYHDSINAQPRVQLEAHIITLMGNLQNMIENEYKLKGGPHMQGIIYTIIAKITDELLTNFIKYCVQSTGVKFTKNILYELNVSPEYHQLLPPRDDVNIFAVDTGFGLNFNKLFDNIISNFNTRNVYAQGINEDSVFNQLKYSTVVMKKEDKISDQHLIYNIDYDKTNDVIRMCHKINPDIVKILINGGTDVDRGDIVHSSAIMYAIELLYPDLVQAFTLNGATVHKPSIKNSSGDTPLDHELNLYRRHLDYVYKNNPNILKNIYMPLYKEVEKILQSKQEYGNNVIKYLENVFPMVIIMFNNVLHQNMITYTNNWKYDKFKNLAKVIYNYGILSDSDINSKMIPLLNASLIEGTQHNSNLDVLTNAHDDKFSKSSKIAKLKKNRDDLISQKSSIIQEHRDLVQKDQAGQLNDIEREYMRKLNDMIQDIDNNKLADIRRKINDAEGKNNYIDQNINDRTDDVIQLFRQRVHTFIQNGDDRFGLDIRVPKVYDNIFDLAINIRPNRPRNTIPGHEDFGLYNKLWDMYIHSNDGLKNITNIHIIMVMLQSKILDDIKRNDIKNANIIINDLEVMKTLHSDVFAFFINNYFDLPQNYNEMDNVSMKSIIDIIIHPVKYVICSSLYSAVIKATMAFVKTLNPKDIDFPTPERLNMYRTDGEYNEYINAIIDNVVTQTYQVNQVNEDKSNLKEYIIDKMPTIIVKMLLGIYSGDYDEDKQTTSMDEIFEQISDILISVDVIPIAKDSSLIQNLTEYVYPYYSDILTNIVPALKSMIDKYCGYIMNEARHIEILQILLTKAITE</sequence>
<dbReference type="Pfam" id="PF12796">
    <property type="entry name" value="Ank_2"/>
    <property type="match status" value="1"/>
</dbReference>
<dbReference type="InterPro" id="IPR002110">
    <property type="entry name" value="Ankyrin_rpt"/>
</dbReference>
<gene>
    <name evidence="3" type="ORF">LCMiAC01_05800</name>
</gene>
<evidence type="ECO:0000313" key="3">
    <source>
        <dbReference type="EMBL" id="QBK88898.1"/>
    </source>
</evidence>
<evidence type="ECO:0000256" key="2">
    <source>
        <dbReference type="ARBA" id="ARBA00023043"/>
    </source>
</evidence>
<dbReference type="PROSITE" id="PS50088">
    <property type="entry name" value="ANK_REPEAT"/>
    <property type="match status" value="1"/>
</dbReference>
<dbReference type="SMART" id="SM00248">
    <property type="entry name" value="ANK"/>
    <property type="match status" value="5"/>
</dbReference>
<dbReference type="EMBL" id="MK500404">
    <property type="protein sequence ID" value="QBK88898.1"/>
    <property type="molecule type" value="Genomic_DNA"/>
</dbReference>
<name>A0A481Z097_9VIRU</name>
<dbReference type="PROSITE" id="PS50297">
    <property type="entry name" value="ANK_REP_REGION"/>
    <property type="match status" value="1"/>
</dbReference>
<protein>
    <submittedName>
        <fullName evidence="3">Ankyrin repeat protein</fullName>
    </submittedName>
</protein>
<evidence type="ECO:0000256" key="1">
    <source>
        <dbReference type="ARBA" id="ARBA00022737"/>
    </source>
</evidence>